<dbReference type="EC" id="3.4.21.89" evidence="5"/>
<dbReference type="PRINTS" id="PR00728">
    <property type="entry name" value="SIGNALPTASE"/>
</dbReference>
<dbReference type="PANTHER" id="PTHR10806:SF6">
    <property type="entry name" value="SIGNAL PEPTIDASE COMPLEX CATALYTIC SUBUNIT SEC11"/>
    <property type="match status" value="1"/>
</dbReference>
<dbReference type="NCBIfam" id="NF046067">
    <property type="entry name" value="SigPepSipWBacil"/>
    <property type="match status" value="1"/>
</dbReference>
<proteinExistence type="predicted"/>
<name>A0ABS2Z8C3_9BACL</name>
<dbReference type="PANTHER" id="PTHR10806">
    <property type="entry name" value="SIGNAL PEPTIDASE COMPLEX CATALYTIC SUBUNIT SEC11"/>
    <property type="match status" value="1"/>
</dbReference>
<dbReference type="GO" id="GO:0009003">
    <property type="term" value="F:signal peptidase activity"/>
    <property type="evidence" value="ECO:0007669"/>
    <property type="project" value="UniProtKB-EC"/>
</dbReference>
<evidence type="ECO:0000256" key="1">
    <source>
        <dbReference type="ARBA" id="ARBA00004370"/>
    </source>
</evidence>
<evidence type="ECO:0000256" key="3">
    <source>
        <dbReference type="ARBA" id="ARBA00022989"/>
    </source>
</evidence>
<dbReference type="Proteomes" id="UP001319060">
    <property type="component" value="Unassembled WGS sequence"/>
</dbReference>
<dbReference type="CDD" id="cd06530">
    <property type="entry name" value="S26_SPase_I"/>
    <property type="match status" value="1"/>
</dbReference>
<evidence type="ECO:0000256" key="2">
    <source>
        <dbReference type="ARBA" id="ARBA00022692"/>
    </source>
</evidence>
<sequence>MKKKVWKAAARLGGSMFLLVIFILAFIILSSRFTGAEPSIFGYQIKAVLSGSMEPVFQTGSIISIKQADDTDSYKKGDIITFQMEEKLITHRIIEVSNKNGQVSYKTKGDNNDGPDMWMVPSGSVIGKYTGFTVPYAGYALNVTQSKEASALLLFIPGLILFASALFSIIKAARKLDVERA</sequence>
<evidence type="ECO:0000313" key="8">
    <source>
        <dbReference type="Proteomes" id="UP001319060"/>
    </source>
</evidence>
<evidence type="ECO:0000256" key="6">
    <source>
        <dbReference type="SAM" id="Phobius"/>
    </source>
</evidence>
<keyword evidence="8" id="KW-1185">Reference proteome</keyword>
<dbReference type="SUPFAM" id="SSF51306">
    <property type="entry name" value="LexA/Signal peptidase"/>
    <property type="match status" value="1"/>
</dbReference>
<gene>
    <name evidence="7" type="ORF">JYA64_03595</name>
</gene>
<dbReference type="Gene3D" id="2.10.109.10">
    <property type="entry name" value="Umud Fragment, subunit A"/>
    <property type="match status" value="1"/>
</dbReference>
<feature type="transmembrane region" description="Helical" evidence="6">
    <location>
        <begin position="151"/>
        <end position="170"/>
    </location>
</feature>
<keyword evidence="4 6" id="KW-0472">Membrane</keyword>
<organism evidence="7 8">
    <name type="scientific">Fictibacillus barbaricus</name>
    <dbReference type="NCBI Taxonomy" id="182136"/>
    <lineage>
        <taxon>Bacteria</taxon>
        <taxon>Bacillati</taxon>
        <taxon>Bacillota</taxon>
        <taxon>Bacilli</taxon>
        <taxon>Bacillales</taxon>
        <taxon>Fictibacillaceae</taxon>
        <taxon>Fictibacillus</taxon>
    </lineage>
</organism>
<keyword evidence="3 6" id="KW-1133">Transmembrane helix</keyword>
<evidence type="ECO:0000256" key="5">
    <source>
        <dbReference type="NCBIfam" id="TIGR02228"/>
    </source>
</evidence>
<dbReference type="InterPro" id="IPR001733">
    <property type="entry name" value="Peptidase_S26B"/>
</dbReference>
<dbReference type="InterPro" id="IPR019533">
    <property type="entry name" value="Peptidase_S26"/>
</dbReference>
<dbReference type="InterPro" id="IPR036286">
    <property type="entry name" value="LexA/Signal_pep-like_sf"/>
</dbReference>
<protein>
    <recommendedName>
        <fullName evidence="5">Signal peptidase I</fullName>
        <ecNumber evidence="5">3.4.21.89</ecNumber>
    </recommendedName>
</protein>
<dbReference type="EMBL" id="JAFHKS010000041">
    <property type="protein sequence ID" value="MBN3544375.1"/>
    <property type="molecule type" value="Genomic_DNA"/>
</dbReference>
<dbReference type="NCBIfam" id="TIGR02228">
    <property type="entry name" value="sigpep_I_arch"/>
    <property type="match status" value="1"/>
</dbReference>
<comment type="caution">
    <text evidence="7">The sequence shown here is derived from an EMBL/GenBank/DDBJ whole genome shotgun (WGS) entry which is preliminary data.</text>
</comment>
<dbReference type="RefSeq" id="WP_188404061.1">
    <property type="nucleotide sequence ID" value="NZ_BMCE01000003.1"/>
</dbReference>
<accession>A0ABS2Z8C3</accession>
<comment type="subcellular location">
    <subcellularLocation>
        <location evidence="1">Membrane</location>
    </subcellularLocation>
</comment>
<reference evidence="7 8" key="1">
    <citation type="submission" date="2021-01" db="EMBL/GenBank/DDBJ databases">
        <title>Genome Sequencing of Type Strains.</title>
        <authorList>
            <person name="Lemaire J.F."/>
            <person name="Inderbitzin P."/>
            <person name="Collins S.B."/>
            <person name="Wespe N."/>
            <person name="Knight-Connoni V."/>
        </authorList>
    </citation>
    <scope>NUCLEOTIDE SEQUENCE [LARGE SCALE GENOMIC DNA]</scope>
    <source>
        <strain evidence="7 8">DSM 14730</strain>
    </source>
</reference>
<keyword evidence="2 6" id="KW-0812">Transmembrane</keyword>
<evidence type="ECO:0000256" key="4">
    <source>
        <dbReference type="ARBA" id="ARBA00023136"/>
    </source>
</evidence>
<keyword evidence="7" id="KW-0378">Hydrolase</keyword>
<evidence type="ECO:0000313" key="7">
    <source>
        <dbReference type="EMBL" id="MBN3544375.1"/>
    </source>
</evidence>